<dbReference type="Proteomes" id="UP000233524">
    <property type="component" value="Unassembled WGS sequence"/>
</dbReference>
<feature type="compositionally biased region" description="Basic and acidic residues" evidence="3">
    <location>
        <begin position="1783"/>
        <end position="1794"/>
    </location>
</feature>
<evidence type="ECO:0000313" key="5">
    <source>
        <dbReference type="EMBL" id="PKS10563.1"/>
    </source>
</evidence>
<dbReference type="EMBL" id="NLAX01000008">
    <property type="protein sequence ID" value="PKS10563.1"/>
    <property type="molecule type" value="Genomic_DNA"/>
</dbReference>
<dbReference type="VEuPathDB" id="FungiDB:jhhlp_002317"/>
<dbReference type="STRING" id="41688.A0A2N3NDR9"/>
<feature type="region of interest" description="Disordered" evidence="3">
    <location>
        <begin position="863"/>
        <end position="891"/>
    </location>
</feature>
<feature type="compositionally biased region" description="Polar residues" evidence="3">
    <location>
        <begin position="1202"/>
        <end position="1214"/>
    </location>
</feature>
<organism evidence="5 6">
    <name type="scientific">Lomentospora prolificans</name>
    <dbReference type="NCBI Taxonomy" id="41688"/>
    <lineage>
        <taxon>Eukaryota</taxon>
        <taxon>Fungi</taxon>
        <taxon>Dikarya</taxon>
        <taxon>Ascomycota</taxon>
        <taxon>Pezizomycotina</taxon>
        <taxon>Sordariomycetes</taxon>
        <taxon>Hypocreomycetidae</taxon>
        <taxon>Microascales</taxon>
        <taxon>Microascaceae</taxon>
        <taxon>Lomentospora</taxon>
    </lineage>
</organism>
<evidence type="ECO:0000256" key="1">
    <source>
        <dbReference type="ARBA" id="ARBA00022658"/>
    </source>
</evidence>
<comment type="caution">
    <text evidence="5">The sequence shown here is derived from an EMBL/GenBank/DDBJ whole genome shotgun (WGS) entry which is preliminary data.</text>
</comment>
<accession>A0A2N3NDR9</accession>
<feature type="region of interest" description="Disordered" evidence="3">
    <location>
        <begin position="1700"/>
        <end position="1794"/>
    </location>
</feature>
<feature type="region of interest" description="Disordered" evidence="3">
    <location>
        <begin position="907"/>
        <end position="959"/>
    </location>
</feature>
<feature type="compositionally biased region" description="Polar residues" evidence="3">
    <location>
        <begin position="441"/>
        <end position="457"/>
    </location>
</feature>
<dbReference type="PANTHER" id="PTHR22834:SF20">
    <property type="entry name" value="SH3 DOMAIN-CONTAINING PROTEIN"/>
    <property type="match status" value="1"/>
</dbReference>
<protein>
    <recommendedName>
        <fullName evidence="4">DH domain-containing protein</fullName>
    </recommendedName>
</protein>
<evidence type="ECO:0000313" key="6">
    <source>
        <dbReference type="Proteomes" id="UP000233524"/>
    </source>
</evidence>
<reference evidence="5 6" key="1">
    <citation type="journal article" date="2017" name="G3 (Bethesda)">
        <title>First Draft Genome Sequence of the Pathogenic Fungus Lomentospora prolificans (Formerly Scedosporium prolificans).</title>
        <authorList>
            <person name="Luo R."/>
            <person name="Zimin A."/>
            <person name="Workman R."/>
            <person name="Fan Y."/>
            <person name="Pertea G."/>
            <person name="Grossman N."/>
            <person name="Wear M.P."/>
            <person name="Jia B."/>
            <person name="Miller H."/>
            <person name="Casadevall A."/>
            <person name="Timp W."/>
            <person name="Zhang S.X."/>
            <person name="Salzberg S.L."/>
        </authorList>
    </citation>
    <scope>NUCLEOTIDE SEQUENCE [LARGE SCALE GENOMIC DNA]</scope>
    <source>
        <strain evidence="5 6">JHH-5317</strain>
    </source>
</reference>
<gene>
    <name evidence="5" type="ORF">jhhlp_002317</name>
</gene>
<dbReference type="CDD" id="cd00160">
    <property type="entry name" value="RhoGEF"/>
    <property type="match status" value="1"/>
</dbReference>
<dbReference type="OrthoDB" id="10256089at2759"/>
<feature type="region of interest" description="Disordered" evidence="3">
    <location>
        <begin position="1185"/>
        <end position="1223"/>
    </location>
</feature>
<dbReference type="Gene3D" id="1.20.900.10">
    <property type="entry name" value="Dbl homology (DH) domain"/>
    <property type="match status" value="1"/>
</dbReference>
<feature type="compositionally biased region" description="Polar residues" evidence="3">
    <location>
        <begin position="909"/>
        <end position="930"/>
    </location>
</feature>
<feature type="compositionally biased region" description="Low complexity" evidence="3">
    <location>
        <begin position="341"/>
        <end position="351"/>
    </location>
</feature>
<feature type="compositionally biased region" description="Polar residues" evidence="3">
    <location>
        <begin position="413"/>
        <end position="424"/>
    </location>
</feature>
<feature type="compositionally biased region" description="Polar residues" evidence="3">
    <location>
        <begin position="1736"/>
        <end position="1756"/>
    </location>
</feature>
<feature type="compositionally biased region" description="Polar residues" evidence="3">
    <location>
        <begin position="215"/>
        <end position="225"/>
    </location>
</feature>
<evidence type="ECO:0000259" key="4">
    <source>
        <dbReference type="PROSITE" id="PS50010"/>
    </source>
</evidence>
<dbReference type="Pfam" id="PF03114">
    <property type="entry name" value="BAR"/>
    <property type="match status" value="1"/>
</dbReference>
<feature type="compositionally biased region" description="Basic and acidic residues" evidence="3">
    <location>
        <begin position="328"/>
        <end position="337"/>
    </location>
</feature>
<proteinExistence type="predicted"/>
<feature type="compositionally biased region" description="Polar residues" evidence="3">
    <location>
        <begin position="167"/>
        <end position="178"/>
    </location>
</feature>
<keyword evidence="2" id="KW-0175">Coiled coil</keyword>
<feature type="compositionally biased region" description="Polar residues" evidence="3">
    <location>
        <begin position="94"/>
        <end position="103"/>
    </location>
</feature>
<feature type="region of interest" description="Disordered" evidence="3">
    <location>
        <begin position="1609"/>
        <end position="1670"/>
    </location>
</feature>
<dbReference type="GO" id="GO:0005085">
    <property type="term" value="F:guanyl-nucleotide exchange factor activity"/>
    <property type="evidence" value="ECO:0007669"/>
    <property type="project" value="UniProtKB-KW"/>
</dbReference>
<feature type="compositionally biased region" description="Polar residues" evidence="3">
    <location>
        <begin position="197"/>
        <end position="206"/>
    </location>
</feature>
<evidence type="ECO:0000256" key="2">
    <source>
        <dbReference type="SAM" id="Coils"/>
    </source>
</evidence>
<feature type="region of interest" description="Disordered" evidence="3">
    <location>
        <begin position="1012"/>
        <end position="1062"/>
    </location>
</feature>
<dbReference type="InParanoid" id="A0A2N3NDR9"/>
<feature type="region of interest" description="Disordered" evidence="3">
    <location>
        <begin position="70"/>
        <end position="276"/>
    </location>
</feature>
<dbReference type="PROSITE" id="PS50010">
    <property type="entry name" value="DH_2"/>
    <property type="match status" value="1"/>
</dbReference>
<feature type="compositionally biased region" description="Polar residues" evidence="3">
    <location>
        <begin position="1609"/>
        <end position="1618"/>
    </location>
</feature>
<dbReference type="InterPro" id="IPR035899">
    <property type="entry name" value="DBL_dom_sf"/>
</dbReference>
<dbReference type="InterPro" id="IPR004148">
    <property type="entry name" value="BAR_dom"/>
</dbReference>
<feature type="region of interest" description="Disordered" evidence="3">
    <location>
        <begin position="542"/>
        <end position="563"/>
    </location>
</feature>
<feature type="compositionally biased region" description="Polar residues" evidence="3">
    <location>
        <begin position="1659"/>
        <end position="1670"/>
    </location>
</feature>
<keyword evidence="1" id="KW-0344">Guanine-nucleotide releasing factor</keyword>
<feature type="coiled-coil region" evidence="2">
    <location>
        <begin position="1514"/>
        <end position="1541"/>
    </location>
</feature>
<dbReference type="SMART" id="SM00325">
    <property type="entry name" value="RhoGEF"/>
    <property type="match status" value="1"/>
</dbReference>
<name>A0A2N3NDR9_9PEZI</name>
<dbReference type="CDD" id="cd07589">
    <property type="entry name" value="BAR_DNMBP"/>
    <property type="match status" value="1"/>
</dbReference>
<dbReference type="GO" id="GO:0032955">
    <property type="term" value="P:regulation of division septum assembly"/>
    <property type="evidence" value="ECO:0007669"/>
    <property type="project" value="TreeGrafter"/>
</dbReference>
<feature type="compositionally biased region" description="Low complexity" evidence="3">
    <location>
        <begin position="253"/>
        <end position="269"/>
    </location>
</feature>
<dbReference type="InterPro" id="IPR027267">
    <property type="entry name" value="AH/BAR_dom_sf"/>
</dbReference>
<feature type="compositionally biased region" description="Low complexity" evidence="3">
    <location>
        <begin position="230"/>
        <end position="243"/>
    </location>
</feature>
<evidence type="ECO:0000256" key="3">
    <source>
        <dbReference type="SAM" id="MobiDB-lite"/>
    </source>
</evidence>
<feature type="compositionally biased region" description="Polar residues" evidence="3">
    <location>
        <begin position="478"/>
        <end position="487"/>
    </location>
</feature>
<dbReference type="InterPro" id="IPR000219">
    <property type="entry name" value="DH_dom"/>
</dbReference>
<feature type="compositionally biased region" description="Low complexity" evidence="3">
    <location>
        <begin position="466"/>
        <end position="476"/>
    </location>
</feature>
<feature type="domain" description="DH" evidence="4">
    <location>
        <begin position="1115"/>
        <end position="1338"/>
    </location>
</feature>
<feature type="compositionally biased region" description="Low complexity" evidence="3">
    <location>
        <begin position="495"/>
        <end position="507"/>
    </location>
</feature>
<feature type="compositionally biased region" description="Low complexity" evidence="3">
    <location>
        <begin position="184"/>
        <end position="194"/>
    </location>
</feature>
<feature type="compositionally biased region" description="Low complexity" evidence="3">
    <location>
        <begin position="75"/>
        <end position="93"/>
    </location>
</feature>
<feature type="region of interest" description="Disordered" evidence="3">
    <location>
        <begin position="635"/>
        <end position="672"/>
    </location>
</feature>
<sequence length="1872" mass="204466">MEAEIREEDYRLVSSTVNDPLSQHRRYADANSSAVTANNRAVNSIDPHDFYRSYQGADTSALVACEDDIPMATTASSRGENSSSPSNPSHASSQHAPTTSSSRAPLRQNLRSVSAPLGNDRSPATVTKAGSAGQTSVKDLRKKFDQGGSASMIPRPPARSSLIHRPTYSSRSRATTPTGGPAGSSQSSNSSSKSIVGRTQSSTTDAGRSGGPKFSQVNNGQSFANRINKPKSSSSSKSGHTKSITQASREHTSGSSSSSAVSHSRNPSHTSQPILFGEILPEQRDTLALGYGIEEALPRHPSDVDADARQRAFSNSGDAIPDSPTDWYRSENTRHGSELPTHSTLTLLSHSQDGGGLSMPSASPDSRRRPTSPNGKRPGSSRRLNSTSADMGRPTSGLPSPSYRRSHYDNKPSRTGTPMGSRAKTPTESRGSRKQPPRNIITPTNAPQDSTRLSAIISTPPPKLSPPLRSSRPRQPVSVATTTSSRLKSIDRAPKSPTKQSWKSPSSSEDKSSRRRKVSVGNIDFEQRREHVKLAYRKSIRQSRIQDAKRAAKSQPSDEADAVLEVEPRPTSDQLTIVLDGAPAEVPSLHYVPDTAAEPSTAEDSQFVATPDKVIEDVAVDSPTLGIPGSFPAMSPPLASDEIPPPSAVSTTSDMTEFDTEPQADLEGQSDHATSRVSDHFTLRMLADTGAQDVGYEDDLPTPAKAEYQYPFEEEDGDDTIDAPEQMVVEIGLDIVQTPTLPPDGVVTHNEFEPPSVPGAFKDDFEVAPYAPDPYETRVRILRRESDMSQFTGSQHSHAPFPAYDFEDGGYSLNLDGHDVLRNINHGGEDSLTDDVCSAGAQEDGDQHEAYYSPEAYLRDGTSSARASTCESFDASQPDEQQGGVNVGGLGIQRSLDSSQMLGVPSMLVSGNRSSQHSSWTDFSIDSSEPSDGVGPRSSRNRLGPSPLPKHVTAFGDSGLGGEEASLLVESGHLPPIDDHGEGLRTYPVSHQLPELDTGEGFEIPYLAPNTEEQEKGQETEVPLPSHEPPPIPTVEDQVHQTPSSSLYEQPSSTLVGSQRESEEFTLASTRASINQVSFDHTEASQHADLADGTSIVSGVDKHEPSSKDRQRLVQRRNVIKELVDTEAVFVRDMNIVEEIYKGTAEACPKLDDKTVKLIFRNTDEIISFHTTFLAELKEAVASVYQPAGRKSPPPREDSRTSEATMNSAVSHSTIGEPDEDKDRLTALGPVFKSNIDSMKTAHEGFLRNSDQAAKRLIQIQQDRTVKVWLNECNEVAKDLTAAWDLDSLLIKPMQRITKYPNLIITLLQHTPDDHPDRAPLIAAKEALETAIIEINKTKKNFELVGQIVGRKRKESDVKAGFARAFGKRVDKLQTSNNRPAEDVTYVKLRERFGDDYLRLQVVLRDVEFYTRQVSAYVHEFLQYLSSMELVMRLQASPFPEVESKWVQFNVSMRDIEKVALEQHLSRVRKTVIEPFEQVIKAYGNPSLAMKKRGKRRLDYERAEQLKRGGKTVDSKLKELVEQYEALNDTLKKELPRLSELTVKVGNICLGNLVNLQAEWFSIWKDKVKVVLENGDQMPELDSIVSAFQRDYQFALDAVSAIGIVNPSSKGRISQSKRTSTDDSIAKNRPRPTELSLRGRGPSINGDGPPSLPTPEFAGNTNASFTLSPTSVTIPSPHQYYYRDYYTGINGYRGGGASPITPSDLHGGSRSHAAGAIGATGRPSTGRSFDSAAAPRQSSESSNPNVRDSNSTSYNVTYPGPDGPRRFSGLFHSALPLPDDAEESQRSSRASSRERPLASSGYNILWLAASLFEFNIETTKHEAGYPYLVYQAGEIFDVIAEKGELWLAKNQDDPREQVGWIWSKHFAKLADS</sequence>
<feature type="compositionally biased region" description="Polar residues" evidence="3">
    <location>
        <begin position="863"/>
        <end position="884"/>
    </location>
</feature>
<dbReference type="GO" id="GO:0031991">
    <property type="term" value="P:regulation of actomyosin contractile ring contraction"/>
    <property type="evidence" value="ECO:0007669"/>
    <property type="project" value="TreeGrafter"/>
</dbReference>
<feature type="compositionally biased region" description="Polar residues" evidence="3">
    <location>
        <begin position="1040"/>
        <end position="1059"/>
    </location>
</feature>
<dbReference type="PANTHER" id="PTHR22834">
    <property type="entry name" value="NUCLEAR FUSION PROTEIN FUS2"/>
    <property type="match status" value="1"/>
</dbReference>
<dbReference type="Pfam" id="PF00621">
    <property type="entry name" value="RhoGEF"/>
    <property type="match status" value="1"/>
</dbReference>
<dbReference type="Gene3D" id="1.20.1270.60">
    <property type="entry name" value="Arfaptin homology (AH) domain/BAR domain"/>
    <property type="match status" value="1"/>
</dbReference>
<feature type="region of interest" description="Disordered" evidence="3">
    <location>
        <begin position="313"/>
        <end position="524"/>
    </location>
</feature>
<dbReference type="SUPFAM" id="SSF103657">
    <property type="entry name" value="BAR/IMD domain-like"/>
    <property type="match status" value="1"/>
</dbReference>
<dbReference type="InterPro" id="IPR051492">
    <property type="entry name" value="Dynamin-Rho_GEF"/>
</dbReference>
<dbReference type="GO" id="GO:0005737">
    <property type="term" value="C:cytoplasm"/>
    <property type="evidence" value="ECO:0007669"/>
    <property type="project" value="InterPro"/>
</dbReference>
<keyword evidence="6" id="KW-1185">Reference proteome</keyword>
<dbReference type="SUPFAM" id="SSF48065">
    <property type="entry name" value="DBL homology domain (DH-domain)"/>
    <property type="match status" value="1"/>
</dbReference>